<dbReference type="InParanoid" id="A0A286UL15"/>
<dbReference type="GO" id="GO:0004674">
    <property type="term" value="F:protein serine/threonine kinase activity"/>
    <property type="evidence" value="ECO:0007669"/>
    <property type="project" value="TreeGrafter"/>
</dbReference>
<dbReference type="EMBL" id="NBII01000003">
    <property type="protein sequence ID" value="PAV20301.1"/>
    <property type="molecule type" value="Genomic_DNA"/>
</dbReference>
<dbReference type="Pfam" id="PF07714">
    <property type="entry name" value="PK_Tyr_Ser-Thr"/>
    <property type="match status" value="1"/>
</dbReference>
<evidence type="ECO:0000259" key="6">
    <source>
        <dbReference type="PROSITE" id="PS50011"/>
    </source>
</evidence>
<keyword evidence="1" id="KW-0808">Transferase</keyword>
<evidence type="ECO:0000256" key="2">
    <source>
        <dbReference type="ARBA" id="ARBA00022741"/>
    </source>
</evidence>
<dbReference type="Gene3D" id="1.10.510.10">
    <property type="entry name" value="Transferase(Phosphotransferase) domain 1"/>
    <property type="match status" value="1"/>
</dbReference>
<protein>
    <submittedName>
        <fullName evidence="7">Kinase</fullName>
    </submittedName>
</protein>
<dbReference type="InterPro" id="IPR011009">
    <property type="entry name" value="Kinase-like_dom_sf"/>
</dbReference>
<dbReference type="OrthoDB" id="4062651at2759"/>
<feature type="compositionally biased region" description="Polar residues" evidence="5">
    <location>
        <begin position="1"/>
        <end position="25"/>
    </location>
</feature>
<dbReference type="STRING" id="2282107.A0A286UL15"/>
<accession>A0A286UL15</accession>
<keyword evidence="4" id="KW-0067">ATP-binding</keyword>
<dbReference type="PROSITE" id="PS50011">
    <property type="entry name" value="PROTEIN_KINASE_DOM"/>
    <property type="match status" value="1"/>
</dbReference>
<evidence type="ECO:0000256" key="3">
    <source>
        <dbReference type="ARBA" id="ARBA00022777"/>
    </source>
</evidence>
<feature type="region of interest" description="Disordered" evidence="5">
    <location>
        <begin position="1"/>
        <end position="35"/>
    </location>
</feature>
<feature type="domain" description="Protein kinase" evidence="6">
    <location>
        <begin position="262"/>
        <end position="530"/>
    </location>
</feature>
<dbReference type="GO" id="GO:0005524">
    <property type="term" value="F:ATP binding"/>
    <property type="evidence" value="ECO:0007669"/>
    <property type="project" value="UniProtKB-KW"/>
</dbReference>
<dbReference type="InterPro" id="IPR008271">
    <property type="entry name" value="Ser/Thr_kinase_AS"/>
</dbReference>
<dbReference type="PANTHER" id="PTHR44329">
    <property type="entry name" value="SERINE/THREONINE-PROTEIN KINASE TNNI3K-RELATED"/>
    <property type="match status" value="1"/>
</dbReference>
<evidence type="ECO:0000313" key="8">
    <source>
        <dbReference type="Proteomes" id="UP000217199"/>
    </source>
</evidence>
<dbReference type="InterPro" id="IPR001245">
    <property type="entry name" value="Ser-Thr/Tyr_kinase_cat_dom"/>
</dbReference>
<dbReference type="AlphaFoldDB" id="A0A286UL15"/>
<evidence type="ECO:0000256" key="4">
    <source>
        <dbReference type="ARBA" id="ARBA00022840"/>
    </source>
</evidence>
<dbReference type="InterPro" id="IPR051681">
    <property type="entry name" value="Ser/Thr_Kinases-Pseudokinases"/>
</dbReference>
<organism evidence="7 8">
    <name type="scientific">Pyrrhoderma noxium</name>
    <dbReference type="NCBI Taxonomy" id="2282107"/>
    <lineage>
        <taxon>Eukaryota</taxon>
        <taxon>Fungi</taxon>
        <taxon>Dikarya</taxon>
        <taxon>Basidiomycota</taxon>
        <taxon>Agaricomycotina</taxon>
        <taxon>Agaricomycetes</taxon>
        <taxon>Hymenochaetales</taxon>
        <taxon>Hymenochaetaceae</taxon>
        <taxon>Pyrrhoderma</taxon>
    </lineage>
</organism>
<dbReference type="SUPFAM" id="SSF56112">
    <property type="entry name" value="Protein kinase-like (PK-like)"/>
    <property type="match status" value="1"/>
</dbReference>
<evidence type="ECO:0000313" key="7">
    <source>
        <dbReference type="EMBL" id="PAV20301.1"/>
    </source>
</evidence>
<evidence type="ECO:0000256" key="1">
    <source>
        <dbReference type="ARBA" id="ARBA00022679"/>
    </source>
</evidence>
<keyword evidence="2" id="KW-0547">Nucleotide-binding</keyword>
<dbReference type="Proteomes" id="UP000217199">
    <property type="component" value="Unassembled WGS sequence"/>
</dbReference>
<dbReference type="PROSITE" id="PS00108">
    <property type="entry name" value="PROTEIN_KINASE_ST"/>
    <property type="match status" value="1"/>
</dbReference>
<name>A0A286UL15_9AGAM</name>
<dbReference type="SMART" id="SM00220">
    <property type="entry name" value="S_TKc"/>
    <property type="match status" value="1"/>
</dbReference>
<proteinExistence type="predicted"/>
<keyword evidence="8" id="KW-1185">Reference proteome</keyword>
<evidence type="ECO:0000256" key="5">
    <source>
        <dbReference type="SAM" id="MobiDB-lite"/>
    </source>
</evidence>
<reference evidence="7 8" key="1">
    <citation type="journal article" date="2017" name="Mol. Ecol.">
        <title>Comparative and population genomic landscape of Phellinus noxius: A hypervariable fungus causing root rot in trees.</title>
        <authorList>
            <person name="Chung C.L."/>
            <person name="Lee T.J."/>
            <person name="Akiba M."/>
            <person name="Lee H.H."/>
            <person name="Kuo T.H."/>
            <person name="Liu D."/>
            <person name="Ke H.M."/>
            <person name="Yokoi T."/>
            <person name="Roa M.B."/>
            <person name="Lu M.J."/>
            <person name="Chang Y.Y."/>
            <person name="Ann P.J."/>
            <person name="Tsai J.N."/>
            <person name="Chen C.Y."/>
            <person name="Tzean S.S."/>
            <person name="Ota Y."/>
            <person name="Hattori T."/>
            <person name="Sahashi N."/>
            <person name="Liou R.F."/>
            <person name="Kikuchi T."/>
            <person name="Tsai I.J."/>
        </authorList>
    </citation>
    <scope>NUCLEOTIDE SEQUENCE [LARGE SCALE GENOMIC DNA]</scope>
    <source>
        <strain evidence="7 8">FFPRI411160</strain>
    </source>
</reference>
<keyword evidence="3 7" id="KW-0418">Kinase</keyword>
<gene>
    <name evidence="7" type="ORF">PNOK_0292800</name>
</gene>
<comment type="caution">
    <text evidence="7">The sequence shown here is derived from an EMBL/GenBank/DDBJ whole genome shotgun (WGS) entry which is preliminary data.</text>
</comment>
<dbReference type="PANTHER" id="PTHR44329:SF288">
    <property type="entry name" value="MITOGEN-ACTIVATED PROTEIN KINASE KINASE KINASE 20"/>
    <property type="match status" value="1"/>
</dbReference>
<dbReference type="InterPro" id="IPR000719">
    <property type="entry name" value="Prot_kinase_dom"/>
</dbReference>
<sequence>MTHGLSSDYVSEHSSSGHPQSQNVHGEQPVDPIDDNSLLDSVDELDFGNIRLDFLPSEQAVETSNDVSDISSALHRIQHLQKQFSFYKKTTTLLLRVCESFVFTVYFGPKERMFSNGEGFDVQRKAITSVSRLRRLLTFPLEWKAMRSDLEQIVNSQPDPIREHWGMKKEEKYACELKIFYESHEVSGEDLYGMLGDRIHLKEVMTLNSETAKSFADLLYELMRLDSDSTLNRRYERILRRLCGKAGVLPTSFYIPHEELEKTSSQAVAGGGFADVYEGRYKGEKVALKVLRVYNRENLRKTQVSFCKEAIFWKDLDHPNIVPFYGIANTNMFPLCMVSAWMEHGNLLSFLSRFPRANRIDLASDIVDGLHYLHKIGILHGDMKSGNVLINNSCRACLADFGLASLASIENSTAKSFTEDSSTHGSIRWMAPELLLPTDNFPSRISVATDVYSLAMTLYETFTGNIPFFDYPRDALVVFQVIQGLYPPLPRPGPEVTLRGLNDEVWKIMVACWNKDPTKRPRLGPIHECIENIRLNYEPPTISSPEECDEVEEIVFPSFRVIDYDSDLDDSDDWNTRRDLTKDPDPTYETIRIFGRAKTKASD</sequence>